<feature type="transmembrane region" description="Helical" evidence="6">
    <location>
        <begin position="577"/>
        <end position="594"/>
    </location>
</feature>
<evidence type="ECO:0000259" key="8">
    <source>
        <dbReference type="Pfam" id="PF24961"/>
    </source>
</evidence>
<feature type="domain" description="NfeD integral membrane" evidence="8">
    <location>
        <begin position="557"/>
        <end position="682"/>
    </location>
</feature>
<evidence type="ECO:0000313" key="10">
    <source>
        <dbReference type="Proteomes" id="UP000536179"/>
    </source>
</evidence>
<dbReference type="InterPro" id="IPR056739">
    <property type="entry name" value="NfeD_membrane"/>
</dbReference>
<dbReference type="PANTHER" id="PTHR33507">
    <property type="entry name" value="INNER MEMBRANE PROTEIN YBBJ"/>
    <property type="match status" value="1"/>
</dbReference>
<keyword evidence="9" id="KW-0378">Hydrolase</keyword>
<reference evidence="9 10" key="1">
    <citation type="submission" date="2020-08" db="EMBL/GenBank/DDBJ databases">
        <title>Genomic Encyclopedia of Type Strains, Phase III (KMG-III): the genomes of soil and plant-associated and newly described type strains.</title>
        <authorList>
            <person name="Whitman W."/>
        </authorList>
    </citation>
    <scope>NUCLEOTIDE SEQUENCE [LARGE SCALE GENOMIC DNA]</scope>
    <source>
        <strain evidence="9 10">CECT 8075</strain>
    </source>
</reference>
<proteinExistence type="predicted"/>
<dbReference type="Gene3D" id="2.40.50.140">
    <property type="entry name" value="Nucleic acid-binding proteins"/>
    <property type="match status" value="1"/>
</dbReference>
<dbReference type="Pfam" id="PF24961">
    <property type="entry name" value="NfeD_membrane"/>
    <property type="match status" value="1"/>
</dbReference>
<dbReference type="PANTHER" id="PTHR33507:SF3">
    <property type="entry name" value="INNER MEMBRANE PROTEIN YBBJ"/>
    <property type="match status" value="1"/>
</dbReference>
<evidence type="ECO:0000256" key="3">
    <source>
        <dbReference type="ARBA" id="ARBA00022989"/>
    </source>
</evidence>
<dbReference type="EMBL" id="JACHXU010000003">
    <property type="protein sequence ID" value="MBB3205272.1"/>
    <property type="molecule type" value="Genomic_DNA"/>
</dbReference>
<feature type="domain" description="NfeD-like C-terminal" evidence="7">
    <location>
        <begin position="713"/>
        <end position="767"/>
    </location>
</feature>
<gene>
    <name evidence="9" type="ORF">FHS27_001072</name>
</gene>
<dbReference type="InterPro" id="IPR029045">
    <property type="entry name" value="ClpP/crotonase-like_dom_sf"/>
</dbReference>
<comment type="subcellular location">
    <subcellularLocation>
        <location evidence="1">Membrane</location>
        <topology evidence="1">Multi-pass membrane protein</topology>
    </subcellularLocation>
</comment>
<dbReference type="InterPro" id="IPR012340">
    <property type="entry name" value="NA-bd_OB-fold"/>
</dbReference>
<feature type="transmembrane region" description="Helical" evidence="6">
    <location>
        <begin position="24"/>
        <end position="44"/>
    </location>
</feature>
<dbReference type="SUPFAM" id="SSF52096">
    <property type="entry name" value="ClpP/crotonase"/>
    <property type="match status" value="1"/>
</dbReference>
<dbReference type="RefSeq" id="WP_246419125.1">
    <property type="nucleotide sequence ID" value="NZ_JACHXU010000003.1"/>
</dbReference>
<feature type="transmembrane region" description="Helical" evidence="6">
    <location>
        <begin position="606"/>
        <end position="623"/>
    </location>
</feature>
<evidence type="ECO:0000313" key="9">
    <source>
        <dbReference type="EMBL" id="MBB3205272.1"/>
    </source>
</evidence>
<protein>
    <submittedName>
        <fullName evidence="9">Membrane-bound ClpP family serine protease</fullName>
    </submittedName>
</protein>
<dbReference type="GO" id="GO:0008233">
    <property type="term" value="F:peptidase activity"/>
    <property type="evidence" value="ECO:0007669"/>
    <property type="project" value="UniProtKB-KW"/>
</dbReference>
<evidence type="ECO:0000256" key="1">
    <source>
        <dbReference type="ARBA" id="ARBA00004141"/>
    </source>
</evidence>
<dbReference type="InterPro" id="IPR052165">
    <property type="entry name" value="Membrane_assoc_protease"/>
</dbReference>
<feature type="region of interest" description="Disordered" evidence="5">
    <location>
        <begin position="115"/>
        <end position="140"/>
    </location>
</feature>
<dbReference type="InterPro" id="IPR002810">
    <property type="entry name" value="NfeD-like_C"/>
</dbReference>
<evidence type="ECO:0000259" key="7">
    <source>
        <dbReference type="Pfam" id="PF01957"/>
    </source>
</evidence>
<feature type="transmembrane region" description="Helical" evidence="6">
    <location>
        <begin position="629"/>
        <end position="651"/>
    </location>
</feature>
<dbReference type="Pfam" id="PF01957">
    <property type="entry name" value="NfeD"/>
    <property type="match status" value="1"/>
</dbReference>
<keyword evidence="3 6" id="KW-1133">Transmembrane helix</keyword>
<evidence type="ECO:0000256" key="4">
    <source>
        <dbReference type="ARBA" id="ARBA00023136"/>
    </source>
</evidence>
<keyword evidence="10" id="KW-1185">Reference proteome</keyword>
<dbReference type="GO" id="GO:0005886">
    <property type="term" value="C:plasma membrane"/>
    <property type="evidence" value="ECO:0007669"/>
    <property type="project" value="TreeGrafter"/>
</dbReference>
<name>A0A7W5DW52_9BACT</name>
<comment type="caution">
    <text evidence="9">The sequence shown here is derived from an EMBL/GenBank/DDBJ whole genome shotgun (WGS) entry which is preliminary data.</text>
</comment>
<keyword evidence="4 6" id="KW-0472">Membrane</keyword>
<evidence type="ECO:0000256" key="2">
    <source>
        <dbReference type="ARBA" id="ARBA00022692"/>
    </source>
</evidence>
<keyword evidence="9" id="KW-0645">Protease</keyword>
<keyword evidence="2 6" id="KW-0812">Transmembrane</keyword>
<evidence type="ECO:0000256" key="5">
    <source>
        <dbReference type="SAM" id="MobiDB-lite"/>
    </source>
</evidence>
<dbReference type="GO" id="GO:0006508">
    <property type="term" value="P:proteolysis"/>
    <property type="evidence" value="ECO:0007669"/>
    <property type="project" value="UniProtKB-KW"/>
</dbReference>
<dbReference type="AlphaFoldDB" id="A0A7W5DW52"/>
<accession>A0A7W5DW52</accession>
<feature type="transmembrane region" description="Helical" evidence="6">
    <location>
        <begin position="663"/>
        <end position="685"/>
    </location>
</feature>
<dbReference type="Gene3D" id="3.90.226.10">
    <property type="entry name" value="2-enoyl-CoA Hydratase, Chain A, domain 1"/>
    <property type="match status" value="1"/>
</dbReference>
<sequence>MTNSSARIPVSPPQRRVLSKRHRVVMMAWLMMIWVGGWCAGTLVDTSVGWTQGKTPPDDQSAQGYLIEVPRPLMTRDVEQILSQLTRLSLAVRQTASDAENASGRRVSVVLHFQQSSGERGGRAPNESGAEAGGSGRSTTSLEDALKLARAISGSDLKRIRPIAWVDAPVRGSDVLLVLACESILVSPTGSIGDATFGETPGDETTQLIYQSIAKRRSVLAPEIVSGLANSDLAIARVRVAEGPTRFAIGDDLEKLRREGMIVEETIWSEAGQPLILTADQLRELRAATAIVDSREDVADRLGLASLRSESVDASGEAVGVLLRINGPVRRDRVRRWQSNLAATIEAAETNTWLVEIDSPGGYLAGSASMAAFLADPGSSIRSVGGYVSREARGDATLLALACRPLMMHNDATLGGSGAEAIQPEDVRSQRELISLIAQATGRSETLMRGLLDRSLAVHRYSNRRTGRIRYAVPSEMAAEMQNGDADEASEWKREQRIELGEGLSAQAAIELGLVDEAVDSLKAVATNVGLTDVPRQLTDRGLVRWVERLGRNDGLAFGLLLLGFMMLSTEASAPGLGLPGFIAMLCFAFFFWTKFLAGTAEWAELLAFGLGLVCLAIEIFVLPGFGVFGIGGLVLTVLGVVLMSQTFVIPRNSYQVGELTQGVWMAIGGMGGLVIGFLIVRAFLPQAATATGLAMDAPSSDMDRLERIADYDHLAGQSGVASTRLRPSGKARFGDQIVAVVSDGSAIDPGQSVRVIAVHGNRIVVEAVEE</sequence>
<organism evidence="9 10">
    <name type="scientific">Aporhodopirellula rubra</name>
    <dbReference type="NCBI Taxonomy" id="980271"/>
    <lineage>
        <taxon>Bacteria</taxon>
        <taxon>Pseudomonadati</taxon>
        <taxon>Planctomycetota</taxon>
        <taxon>Planctomycetia</taxon>
        <taxon>Pirellulales</taxon>
        <taxon>Pirellulaceae</taxon>
        <taxon>Aporhodopirellula</taxon>
    </lineage>
</organism>
<evidence type="ECO:0000256" key="6">
    <source>
        <dbReference type="SAM" id="Phobius"/>
    </source>
</evidence>
<dbReference type="Proteomes" id="UP000536179">
    <property type="component" value="Unassembled WGS sequence"/>
</dbReference>